<sequence>MESGWAGAHALTICQRAGVSRGALHHHFPDGRYGLAALLVEQLLEQQLAGMPQCDSPLATMKATLRQLAEHPDDPAQLILMELWMASRSDTRLQETVLPVIHAGSQRMMASVTEHPAPDSQSGLDTLLSRLVLQGASMQLFSRSYDRRLLQQALYRFLELLDADPGPH</sequence>
<keyword evidence="2" id="KW-1185">Reference proteome</keyword>
<gene>
    <name evidence="1" type="ORF">A11A3_11608</name>
</gene>
<dbReference type="InterPro" id="IPR009057">
    <property type="entry name" value="Homeodomain-like_sf"/>
</dbReference>
<evidence type="ECO:0000313" key="1">
    <source>
        <dbReference type="EMBL" id="EKF73853.1"/>
    </source>
</evidence>
<proteinExistence type="predicted"/>
<comment type="caution">
    <text evidence="1">The sequence shown here is derived from an EMBL/GenBank/DDBJ whole genome shotgun (WGS) entry which is preliminary data.</text>
</comment>
<evidence type="ECO:0000313" key="2">
    <source>
        <dbReference type="Proteomes" id="UP000010164"/>
    </source>
</evidence>
<dbReference type="Proteomes" id="UP000010164">
    <property type="component" value="Unassembled WGS sequence"/>
</dbReference>
<dbReference type="STRING" id="1177179.A11A3_11608"/>
<name>L0WAR3_9GAMM</name>
<dbReference type="SUPFAM" id="SSF46689">
    <property type="entry name" value="Homeodomain-like"/>
    <property type="match status" value="1"/>
</dbReference>
<organism evidence="1 2">
    <name type="scientific">Alcanivorax hongdengensis A-11-3</name>
    <dbReference type="NCBI Taxonomy" id="1177179"/>
    <lineage>
        <taxon>Bacteria</taxon>
        <taxon>Pseudomonadati</taxon>
        <taxon>Pseudomonadota</taxon>
        <taxon>Gammaproteobacteria</taxon>
        <taxon>Oceanospirillales</taxon>
        <taxon>Alcanivoracaceae</taxon>
        <taxon>Alcanivorax</taxon>
    </lineage>
</organism>
<dbReference type="PATRIC" id="fig|1177179.3.peg.2317"/>
<accession>L0WAR3</accession>
<reference evidence="1 2" key="1">
    <citation type="journal article" date="2012" name="J. Bacteriol.">
        <title>Genome Sequence of the Alkane-Degrading Bacterium Alcanivorax hongdengensis Type Strain A-11-3.</title>
        <authorList>
            <person name="Lai Q."/>
            <person name="Shao Z."/>
        </authorList>
    </citation>
    <scope>NUCLEOTIDE SEQUENCE [LARGE SCALE GENOMIC DNA]</scope>
    <source>
        <strain evidence="1 2">A-11-3</strain>
    </source>
</reference>
<dbReference type="eggNOG" id="COG1309">
    <property type="taxonomic scope" value="Bacteria"/>
</dbReference>
<protein>
    <submittedName>
        <fullName evidence="1">Transcriptional regulator TetR family protein</fullName>
    </submittedName>
</protein>
<dbReference type="Gene3D" id="1.10.357.10">
    <property type="entry name" value="Tetracycline Repressor, domain 2"/>
    <property type="match status" value="1"/>
</dbReference>
<dbReference type="EMBL" id="AMRJ01000018">
    <property type="protein sequence ID" value="EKF73853.1"/>
    <property type="molecule type" value="Genomic_DNA"/>
</dbReference>
<dbReference type="AlphaFoldDB" id="L0WAR3"/>